<evidence type="ECO:0000313" key="2">
    <source>
        <dbReference type="Proteomes" id="UP000008311"/>
    </source>
</evidence>
<evidence type="ECO:0000313" key="1">
    <source>
        <dbReference type="EMBL" id="EEF48358.1"/>
    </source>
</evidence>
<keyword evidence="2" id="KW-1185">Reference proteome</keyword>
<proteinExistence type="predicted"/>
<name>B9RJ56_RICCO</name>
<protein>
    <submittedName>
        <fullName evidence="1">Uncharacterized protein</fullName>
    </submittedName>
</protein>
<dbReference type="AlphaFoldDB" id="B9RJ56"/>
<gene>
    <name evidence="1" type="ORF">RCOM_1031470</name>
</gene>
<organism evidence="1 2">
    <name type="scientific">Ricinus communis</name>
    <name type="common">Castor bean</name>
    <dbReference type="NCBI Taxonomy" id="3988"/>
    <lineage>
        <taxon>Eukaryota</taxon>
        <taxon>Viridiplantae</taxon>
        <taxon>Streptophyta</taxon>
        <taxon>Embryophyta</taxon>
        <taxon>Tracheophyta</taxon>
        <taxon>Spermatophyta</taxon>
        <taxon>Magnoliopsida</taxon>
        <taxon>eudicotyledons</taxon>
        <taxon>Gunneridae</taxon>
        <taxon>Pentapetalae</taxon>
        <taxon>rosids</taxon>
        <taxon>fabids</taxon>
        <taxon>Malpighiales</taxon>
        <taxon>Euphorbiaceae</taxon>
        <taxon>Acalyphoideae</taxon>
        <taxon>Acalypheae</taxon>
        <taxon>Ricinus</taxon>
    </lineage>
</organism>
<reference evidence="2" key="1">
    <citation type="journal article" date="2010" name="Nat. Biotechnol.">
        <title>Draft genome sequence of the oilseed species Ricinus communis.</title>
        <authorList>
            <person name="Chan A.P."/>
            <person name="Crabtree J."/>
            <person name="Zhao Q."/>
            <person name="Lorenzi H."/>
            <person name="Orvis J."/>
            <person name="Puiu D."/>
            <person name="Melake-Berhan A."/>
            <person name="Jones K.M."/>
            <person name="Redman J."/>
            <person name="Chen G."/>
            <person name="Cahoon E.B."/>
            <person name="Gedil M."/>
            <person name="Stanke M."/>
            <person name="Haas B.J."/>
            <person name="Wortman J.R."/>
            <person name="Fraser-Liggett C.M."/>
            <person name="Ravel J."/>
            <person name="Rabinowicz P.D."/>
        </authorList>
    </citation>
    <scope>NUCLEOTIDE SEQUENCE [LARGE SCALE GENOMIC DNA]</scope>
    <source>
        <strain evidence="2">cv. Hale</strain>
    </source>
</reference>
<dbReference type="Proteomes" id="UP000008311">
    <property type="component" value="Unassembled WGS sequence"/>
</dbReference>
<accession>B9RJ56</accession>
<dbReference type="EMBL" id="EQ973783">
    <property type="protein sequence ID" value="EEF48358.1"/>
    <property type="molecule type" value="Genomic_DNA"/>
</dbReference>
<sequence>MQDYRVLFHSGQDFSVSFVKRQANGGAHGIATAANFYASLSIWCKAPSFIGPLLVDDLTV</sequence>
<dbReference type="InParanoid" id="B9RJ56"/>